<evidence type="ECO:0000256" key="2">
    <source>
        <dbReference type="SAM" id="MobiDB-lite"/>
    </source>
</evidence>
<feature type="region of interest" description="Disordered" evidence="2">
    <location>
        <begin position="1"/>
        <end position="22"/>
    </location>
</feature>
<gene>
    <name evidence="3" type="ORF">SmJEL517_g03111</name>
</gene>
<evidence type="ECO:0000313" key="3">
    <source>
        <dbReference type="EMBL" id="TPX34143.1"/>
    </source>
</evidence>
<comment type="caution">
    <text evidence="3">The sequence shown here is derived from an EMBL/GenBank/DDBJ whole genome shotgun (WGS) entry which is preliminary data.</text>
</comment>
<dbReference type="Proteomes" id="UP000319731">
    <property type="component" value="Unassembled WGS sequence"/>
</dbReference>
<dbReference type="OrthoDB" id="331765at2759"/>
<dbReference type="RefSeq" id="XP_031024940.1">
    <property type="nucleotide sequence ID" value="XM_031169039.1"/>
</dbReference>
<dbReference type="AlphaFoldDB" id="A0A507C9C5"/>
<dbReference type="STRING" id="1806994.A0A507C9C5"/>
<keyword evidence="4" id="KW-1185">Reference proteome</keyword>
<name>A0A507C9C5_9FUNG</name>
<evidence type="ECO:0008006" key="5">
    <source>
        <dbReference type="Google" id="ProtNLM"/>
    </source>
</evidence>
<feature type="coiled-coil region" evidence="1">
    <location>
        <begin position="163"/>
        <end position="249"/>
    </location>
</feature>
<sequence>MQPPKYGYYPGDAPTSEANLKNRPAEAAKVSINDIKRITEKLSGTSQRRRRLQARTLRSEAEELDRLRLDEEFRKDAQARRTAVIERARRMQEGERDAVKQLHSRLLLYNVLQVRDTQLVLKKERLGRETLMDDKYKTIASARNAEAEVKEKISAENARSKKYALAEEQRRQHQEKIEKEAVEADALMEQGLAIRRAADEYRAEQQKLETEHQKKRIVIHQELSQMKSENNARQEKAKLKEADQQHRNEAWVARKERQTAMKKDFEQKWFNEALRARELMGERQAKDAGDVEAKLNEQIARAVALKDEIARRDQAKREEIKKKQGEEVKKYYYDFKTRRAQERQTTKEEDAATLQLFLRQRDEYLESERQKKAHALEKGREFQKIHQAQMEESRRVVTNAKMERKNDSSARDVQEREASELQSYMKGIASEPWAVNNHRIQEYLQKTLAQKSHS</sequence>
<evidence type="ECO:0000256" key="1">
    <source>
        <dbReference type="SAM" id="Coils"/>
    </source>
</evidence>
<dbReference type="PANTHER" id="PTHR28663:SF1">
    <property type="entry name" value="CILIA- AND FLAGELLA- ASSOCIATED PROTEIN 210"/>
    <property type="match status" value="1"/>
</dbReference>
<protein>
    <recommendedName>
        <fullName evidence="5">Trichohyalin-plectin-homology domain-containing protein</fullName>
    </recommendedName>
</protein>
<dbReference type="PANTHER" id="PTHR28663">
    <property type="entry name" value="COILED-COIL DOMAIN-CONTAINING PROTEIN 173"/>
    <property type="match status" value="1"/>
</dbReference>
<proteinExistence type="predicted"/>
<dbReference type="GeneID" id="42004336"/>
<organism evidence="3 4">
    <name type="scientific">Synchytrium microbalum</name>
    <dbReference type="NCBI Taxonomy" id="1806994"/>
    <lineage>
        <taxon>Eukaryota</taxon>
        <taxon>Fungi</taxon>
        <taxon>Fungi incertae sedis</taxon>
        <taxon>Chytridiomycota</taxon>
        <taxon>Chytridiomycota incertae sedis</taxon>
        <taxon>Chytridiomycetes</taxon>
        <taxon>Synchytriales</taxon>
        <taxon>Synchytriaceae</taxon>
        <taxon>Synchytrium</taxon>
    </lineage>
</organism>
<keyword evidence="1" id="KW-0175">Coiled coil</keyword>
<dbReference type="EMBL" id="QEAO01000015">
    <property type="protein sequence ID" value="TPX34143.1"/>
    <property type="molecule type" value="Genomic_DNA"/>
</dbReference>
<reference evidence="3 4" key="1">
    <citation type="journal article" date="2019" name="Sci. Rep.">
        <title>Comparative genomics of chytrid fungi reveal insights into the obligate biotrophic and pathogenic lifestyle of Synchytrium endobioticum.</title>
        <authorList>
            <person name="van de Vossenberg B.T.L.H."/>
            <person name="Warris S."/>
            <person name="Nguyen H.D.T."/>
            <person name="van Gent-Pelzer M.P.E."/>
            <person name="Joly D.L."/>
            <person name="van de Geest H.C."/>
            <person name="Bonants P.J.M."/>
            <person name="Smith D.S."/>
            <person name="Levesque C.A."/>
            <person name="van der Lee T.A.J."/>
        </authorList>
    </citation>
    <scope>NUCLEOTIDE SEQUENCE [LARGE SCALE GENOMIC DNA]</scope>
    <source>
        <strain evidence="3 4">JEL517</strain>
    </source>
</reference>
<accession>A0A507C9C5</accession>
<dbReference type="InterPro" id="IPR039986">
    <property type="entry name" value="CFAP210"/>
</dbReference>
<evidence type="ECO:0000313" key="4">
    <source>
        <dbReference type="Proteomes" id="UP000319731"/>
    </source>
</evidence>
<feature type="region of interest" description="Disordered" evidence="2">
    <location>
        <begin position="399"/>
        <end position="418"/>
    </location>
</feature>